<reference evidence="1" key="1">
    <citation type="journal article" date="2014" name="Genome Biol. Evol.">
        <title>The mitochondrial genome of the glomeromycete Rhizophagus sp. DAOM 213198 reveals an unusual organization consisting of two circular chromosomes.</title>
        <authorList>
            <person name="Nadimi M."/>
            <person name="Stefani F.O."/>
            <person name="Hijri M."/>
        </authorList>
    </citation>
    <scope>NUCLEOTIDE SEQUENCE</scope>
    <source>
        <strain evidence="1">DAOM213198</strain>
    </source>
</reference>
<dbReference type="AlphaFoldDB" id="A0A0A7ANK6"/>
<gene>
    <name evidence="1" type="primary">dpo</name>
</gene>
<evidence type="ECO:0000313" key="1">
    <source>
        <dbReference type="EMBL" id="AHJ10971.1"/>
    </source>
</evidence>
<organism evidence="1">
    <name type="scientific">Rhizophagus sp. DAOM 213198</name>
    <dbReference type="NCBI Taxonomy" id="1417302"/>
    <lineage>
        <taxon>Eukaryota</taxon>
        <taxon>Fungi</taxon>
        <taxon>Fungi incertae sedis</taxon>
        <taxon>Mucoromycota</taxon>
        <taxon>Glomeromycotina</taxon>
        <taxon>Glomeromycetes</taxon>
        <taxon>Glomerales</taxon>
        <taxon>Glomeraceae</taxon>
        <taxon>Rhizophagus</taxon>
    </lineage>
</organism>
<sequence length="115" mass="13357">MIDSAKLGKLKLEHTFKEGIFVMPKVYYLEEEDGTTISKCKGYSGKLTKAQYLELLSGQTLDLKITKWSKSLRDSYVWIQNNTPYNLSFTFNKRQQIFENGKWVNTTPLILKPVK</sequence>
<protein>
    <submittedName>
        <fullName evidence="1">Plasmid related DNA polymerase</fullName>
    </submittedName>
</protein>
<accession>A0A0A7ANK6</accession>
<dbReference type="InterPro" id="IPR043502">
    <property type="entry name" value="DNA/RNA_pol_sf"/>
</dbReference>
<proteinExistence type="predicted"/>
<keyword evidence="1" id="KW-0496">Mitochondrion</keyword>
<dbReference type="Gene3D" id="3.90.1600.10">
    <property type="entry name" value="Palm domain of DNA polymerase"/>
    <property type="match status" value="1"/>
</dbReference>
<dbReference type="EMBL" id="KF591215">
    <property type="protein sequence ID" value="AHJ10971.1"/>
    <property type="molecule type" value="Genomic_DNA"/>
</dbReference>
<dbReference type="SUPFAM" id="SSF56672">
    <property type="entry name" value="DNA/RNA polymerases"/>
    <property type="match status" value="1"/>
</dbReference>
<geneLocation type="mitochondrion" evidence="1"/>
<name>A0A0A7ANK6_9GLOM</name>
<dbReference type="InterPro" id="IPR023211">
    <property type="entry name" value="DNA_pol_palm_dom_sf"/>
</dbReference>